<name>D8M8X2_BLAHO</name>
<dbReference type="PANTHER" id="PTHR45947:SF3">
    <property type="entry name" value="SULFOQUINOVOSYL TRANSFERASE SQD2"/>
    <property type="match status" value="1"/>
</dbReference>
<proteinExistence type="predicted"/>
<keyword evidence="5" id="KW-1185">Reference proteome</keyword>
<dbReference type="Pfam" id="PF13439">
    <property type="entry name" value="Glyco_transf_4"/>
    <property type="match status" value="1"/>
</dbReference>
<dbReference type="OrthoDB" id="193351at2759"/>
<dbReference type="InParanoid" id="D8M8X2"/>
<organism evidence="4">
    <name type="scientific">Blastocystis hominis</name>
    <dbReference type="NCBI Taxonomy" id="12968"/>
    <lineage>
        <taxon>Eukaryota</taxon>
        <taxon>Sar</taxon>
        <taxon>Stramenopiles</taxon>
        <taxon>Bigyra</taxon>
        <taxon>Opalozoa</taxon>
        <taxon>Opalinata</taxon>
        <taxon>Blastocystidae</taxon>
        <taxon>Blastocystis</taxon>
    </lineage>
</organism>
<evidence type="ECO:0000259" key="3">
    <source>
        <dbReference type="Pfam" id="PF13439"/>
    </source>
</evidence>
<dbReference type="SUPFAM" id="SSF53756">
    <property type="entry name" value="UDP-Glycosyltransferase/glycogen phosphorylase"/>
    <property type="match status" value="1"/>
</dbReference>
<sequence length="382" mass="42993">MRIVLVADTYSANNNGTTMSARNLVRELKKQGHEVRIVTTGPEGEGLYICRAFEKGLIPTLARWQGITLSRGDKDVIRKAIEGADVVHCYFPFVLARATAKVCAEAGVPCTAAFHCQPEDITYNIGMSSCGFMAEFFYWALREYFFKHIRYIHCPSEFIAGELQRTGYKAKLRVVSNGVNEIFQPRSVTKLPQLKNKFCIMMVGRLSKEKRQDVLIKACALSKHANEIQLILAGHGPKEAKYRKMAEKLPNQAIFGFYSQEDLVNLLNMCDLYVHAADVEIEAISCLEAISCGLVPVISNCRTSATQQFALYSNSLFKSGDAQDCADKIDYWIEHPEERRLAGIEYAKSSQKYKLSSCVNQMIDFFQEAIDDNKNSNRNQSV</sequence>
<feature type="domain" description="Glycosyltransferase subfamily 4-like N-terminal" evidence="3">
    <location>
        <begin position="15"/>
        <end position="180"/>
    </location>
</feature>
<dbReference type="InterPro" id="IPR001296">
    <property type="entry name" value="Glyco_trans_1"/>
</dbReference>
<keyword evidence="1" id="KW-0328">Glycosyltransferase</keyword>
<accession>D8M8X2</accession>
<dbReference type="RefSeq" id="XP_012898559.1">
    <property type="nucleotide sequence ID" value="XM_013043105.1"/>
</dbReference>
<evidence type="ECO:0000259" key="2">
    <source>
        <dbReference type="Pfam" id="PF00534"/>
    </source>
</evidence>
<dbReference type="AlphaFoldDB" id="D8M8X2"/>
<dbReference type="PANTHER" id="PTHR45947">
    <property type="entry name" value="SULFOQUINOVOSYL TRANSFERASE SQD2"/>
    <property type="match status" value="1"/>
</dbReference>
<evidence type="ECO:0000256" key="1">
    <source>
        <dbReference type="ARBA" id="ARBA00022676"/>
    </source>
</evidence>
<feature type="domain" description="Glycosyl transferase family 1" evidence="2">
    <location>
        <begin position="192"/>
        <end position="348"/>
    </location>
</feature>
<dbReference type="Proteomes" id="UP000008312">
    <property type="component" value="Unassembled WGS sequence"/>
</dbReference>
<dbReference type="InterPro" id="IPR028098">
    <property type="entry name" value="Glyco_trans_4-like_N"/>
</dbReference>
<evidence type="ECO:0000313" key="5">
    <source>
        <dbReference type="Proteomes" id="UP000008312"/>
    </source>
</evidence>
<gene>
    <name evidence="4" type="ORF">GSBLH_T00004237001</name>
</gene>
<evidence type="ECO:0008006" key="6">
    <source>
        <dbReference type="Google" id="ProtNLM"/>
    </source>
</evidence>
<dbReference type="EMBL" id="FN668688">
    <property type="protein sequence ID" value="CBK24511.2"/>
    <property type="molecule type" value="Genomic_DNA"/>
</dbReference>
<protein>
    <recommendedName>
        <fullName evidence="6">Glycosyltransferase</fullName>
    </recommendedName>
</protein>
<dbReference type="Pfam" id="PF00534">
    <property type="entry name" value="Glycos_transf_1"/>
    <property type="match status" value="1"/>
</dbReference>
<evidence type="ECO:0000313" key="4">
    <source>
        <dbReference type="EMBL" id="CBK24511.2"/>
    </source>
</evidence>
<dbReference type="GeneID" id="24921273"/>
<dbReference type="InterPro" id="IPR050194">
    <property type="entry name" value="Glycosyltransferase_grp1"/>
</dbReference>
<reference evidence="4" key="1">
    <citation type="submission" date="2010-02" db="EMBL/GenBank/DDBJ databases">
        <title>Sequencing and annotation of the Blastocystis hominis genome.</title>
        <authorList>
            <person name="Wincker P."/>
        </authorList>
    </citation>
    <scope>NUCLEOTIDE SEQUENCE</scope>
    <source>
        <strain evidence="4">Singapore isolate B</strain>
    </source>
</reference>
<dbReference type="GO" id="GO:0016757">
    <property type="term" value="F:glycosyltransferase activity"/>
    <property type="evidence" value="ECO:0007669"/>
    <property type="project" value="UniProtKB-KW"/>
</dbReference>
<keyword evidence="1" id="KW-0808">Transferase</keyword>
<dbReference type="Gene3D" id="3.40.50.2000">
    <property type="entry name" value="Glycogen Phosphorylase B"/>
    <property type="match status" value="2"/>
</dbReference>